<proteinExistence type="predicted"/>
<dbReference type="Gene3D" id="2.60.120.620">
    <property type="entry name" value="q2cbj1_9rhob like domain"/>
    <property type="match status" value="1"/>
</dbReference>
<dbReference type="InterPro" id="IPR008775">
    <property type="entry name" value="Phytyl_CoA_dOase-like"/>
</dbReference>
<dbReference type="GO" id="GO:0051213">
    <property type="term" value="F:dioxygenase activity"/>
    <property type="evidence" value="ECO:0007669"/>
    <property type="project" value="UniProtKB-KW"/>
</dbReference>
<name>A0ABV1L1G5_9BACL</name>
<reference evidence="1 2" key="1">
    <citation type="journal article" date="2023" name="Genome Announc.">
        <title>Pan-Genome Analyses of the Genus Cohnella and Proposal of the Novel Species Cohnella silvisoli sp. nov., Isolated from Forest Soil.</title>
        <authorList>
            <person name="Wang C."/>
            <person name="Mao L."/>
            <person name="Bao G."/>
            <person name="Zhu H."/>
        </authorList>
    </citation>
    <scope>NUCLEOTIDE SEQUENCE [LARGE SCALE GENOMIC DNA]</scope>
    <source>
        <strain evidence="1 2">NL03-T5-1</strain>
    </source>
</reference>
<dbReference type="EMBL" id="JASKHM010000016">
    <property type="protein sequence ID" value="MEQ4485651.1"/>
    <property type="molecule type" value="Genomic_DNA"/>
</dbReference>
<gene>
    <name evidence="1" type="ORF">QJS35_25005</name>
</gene>
<comment type="caution">
    <text evidence="1">The sequence shown here is derived from an EMBL/GenBank/DDBJ whole genome shotgun (WGS) entry which is preliminary data.</text>
</comment>
<evidence type="ECO:0000313" key="1">
    <source>
        <dbReference type="EMBL" id="MEQ4485651.1"/>
    </source>
</evidence>
<keyword evidence="2" id="KW-1185">Reference proteome</keyword>
<dbReference type="RefSeq" id="WP_232188005.1">
    <property type="nucleotide sequence ID" value="NZ_JAIOAP010000015.1"/>
</dbReference>
<dbReference type="Pfam" id="PF05721">
    <property type="entry name" value="PhyH"/>
    <property type="match status" value="1"/>
</dbReference>
<dbReference type="Proteomes" id="UP001493487">
    <property type="component" value="Unassembled WGS sequence"/>
</dbReference>
<evidence type="ECO:0000313" key="2">
    <source>
        <dbReference type="Proteomes" id="UP001493487"/>
    </source>
</evidence>
<dbReference type="SUPFAM" id="SSF51197">
    <property type="entry name" value="Clavaminate synthase-like"/>
    <property type="match status" value="1"/>
</dbReference>
<dbReference type="PANTHER" id="PTHR20883:SF46">
    <property type="entry name" value="PHYTANOYL-COA HYDROXYLASE"/>
    <property type="match status" value="1"/>
</dbReference>
<keyword evidence="1" id="KW-0223">Dioxygenase</keyword>
<organism evidence="1 2">
    <name type="scientific">Cohnella silvisoli</name>
    <dbReference type="NCBI Taxonomy" id="2873699"/>
    <lineage>
        <taxon>Bacteria</taxon>
        <taxon>Bacillati</taxon>
        <taxon>Bacillota</taxon>
        <taxon>Bacilli</taxon>
        <taxon>Bacillales</taxon>
        <taxon>Paenibacillaceae</taxon>
        <taxon>Cohnella</taxon>
    </lineage>
</organism>
<keyword evidence="1" id="KW-0560">Oxidoreductase</keyword>
<protein>
    <submittedName>
        <fullName evidence="1">Phytanoyl-CoA dioxygenase family protein</fullName>
    </submittedName>
</protein>
<dbReference type="PANTHER" id="PTHR20883">
    <property type="entry name" value="PHYTANOYL-COA DIOXYGENASE DOMAIN CONTAINING 1"/>
    <property type="match status" value="1"/>
</dbReference>
<accession>A0ABV1L1G5</accession>
<sequence>MSNLIKEKFAQEGYVVINNLFSIQEAQAYNEECKRILETKDVGKSGVLVGLSILSPLFKEAAAHPRLVASLKEIIGDHVIFLSDKVVFKNAATDFGSPWHQDYPYWKGSHKYSVWIALDEATPSNGCLRIVPGSHLQGFVSHGAEATDGNGFVNRIRTEDLDSSKIIDLEASQGDAIIFHDLLFHASYPNVSGKDRWALISTYKDGTQEDPEYEWAGAAFSV</sequence>